<keyword evidence="4" id="KW-1185">Reference proteome</keyword>
<feature type="signal peptide" evidence="2">
    <location>
        <begin position="1"/>
        <end position="20"/>
    </location>
</feature>
<dbReference type="EMBL" id="CAJNOC010001455">
    <property type="protein sequence ID" value="CAF0866359.1"/>
    <property type="molecule type" value="Genomic_DNA"/>
</dbReference>
<proteinExistence type="predicted"/>
<name>A0A813X1D3_9BILA</name>
<organism evidence="3 4">
    <name type="scientific">Brachionus calyciflorus</name>
    <dbReference type="NCBI Taxonomy" id="104777"/>
    <lineage>
        <taxon>Eukaryota</taxon>
        <taxon>Metazoa</taxon>
        <taxon>Spiralia</taxon>
        <taxon>Gnathifera</taxon>
        <taxon>Rotifera</taxon>
        <taxon>Eurotatoria</taxon>
        <taxon>Monogononta</taxon>
        <taxon>Pseudotrocha</taxon>
        <taxon>Ploima</taxon>
        <taxon>Brachionidae</taxon>
        <taxon>Brachionus</taxon>
    </lineage>
</organism>
<accession>A0A813X1D3</accession>
<feature type="chain" id="PRO_5032509860" evidence="2">
    <location>
        <begin position="21"/>
        <end position="310"/>
    </location>
</feature>
<feature type="region of interest" description="Disordered" evidence="1">
    <location>
        <begin position="58"/>
        <end position="84"/>
    </location>
</feature>
<evidence type="ECO:0000313" key="4">
    <source>
        <dbReference type="Proteomes" id="UP000663879"/>
    </source>
</evidence>
<evidence type="ECO:0000313" key="3">
    <source>
        <dbReference type="EMBL" id="CAF0866359.1"/>
    </source>
</evidence>
<feature type="region of interest" description="Disordered" evidence="1">
    <location>
        <begin position="244"/>
        <end position="263"/>
    </location>
</feature>
<keyword evidence="2" id="KW-0732">Signal</keyword>
<evidence type="ECO:0000256" key="1">
    <source>
        <dbReference type="SAM" id="MobiDB-lite"/>
    </source>
</evidence>
<evidence type="ECO:0000256" key="2">
    <source>
        <dbReference type="SAM" id="SignalP"/>
    </source>
</evidence>
<sequence length="310" mass="36426">MNFQKIILIYILLFISFYESQFISDSLLEINDFDLSLNGIDSTSSDIFFQKRGKIRDKPKNERKSNTKNDRNKSKKTDSKKKNINSDDEKKIIEYRQNEAKKFYKKIEDSLNKVAKEEKIDDVKEVYNRIKNHTGNGFYALVFNCTSPSYIDINSKAKKLSSDQIKILQSQDKCNTKDNLWRFNGQDEFVTTFDNKEKSLSDNVLPYETLIALFNQLDMCREFLIYIRHPVYFTKKYKKPTDCIAPDKKDQTKSNSKKDQLSTTKSTKISTIQKLKIITTRSTQKSTQQSFRPFTYPNFNQQHFNCPNGR</sequence>
<feature type="compositionally biased region" description="Basic and acidic residues" evidence="1">
    <location>
        <begin position="244"/>
        <end position="260"/>
    </location>
</feature>
<dbReference type="AlphaFoldDB" id="A0A813X1D3"/>
<dbReference type="Proteomes" id="UP000663879">
    <property type="component" value="Unassembled WGS sequence"/>
</dbReference>
<gene>
    <name evidence="3" type="ORF">OXX778_LOCUS9702</name>
</gene>
<protein>
    <submittedName>
        <fullName evidence="3">Uncharacterized protein</fullName>
    </submittedName>
</protein>
<comment type="caution">
    <text evidence="3">The sequence shown here is derived from an EMBL/GenBank/DDBJ whole genome shotgun (WGS) entry which is preliminary data.</text>
</comment>
<reference evidence="3" key="1">
    <citation type="submission" date="2021-02" db="EMBL/GenBank/DDBJ databases">
        <authorList>
            <person name="Nowell W R."/>
        </authorList>
    </citation>
    <scope>NUCLEOTIDE SEQUENCE</scope>
    <source>
        <strain evidence="3">Ploen Becks lab</strain>
    </source>
</reference>